<comment type="caution">
    <text evidence="11">The sequence shown here is derived from an EMBL/GenBank/DDBJ whole genome shotgun (WGS) entry which is preliminary data.</text>
</comment>
<feature type="chain" id="PRO_5019486474" description="Pseudoazurin" evidence="9">
    <location>
        <begin position="19"/>
        <end position="146"/>
    </location>
</feature>
<keyword evidence="2" id="KW-0813">Transport</keyword>
<feature type="binding site" evidence="8">
    <location>
        <position position="64"/>
    </location>
    <ligand>
        <name>Cu cation</name>
        <dbReference type="ChEBI" id="CHEBI:23378"/>
    </ligand>
</feature>
<dbReference type="Proteomes" id="UP000285908">
    <property type="component" value="Unassembled WGS sequence"/>
</dbReference>
<feature type="binding site" evidence="8">
    <location>
        <position position="110"/>
    </location>
    <ligand>
        <name>Cu cation</name>
        <dbReference type="ChEBI" id="CHEBI:23378"/>
    </ligand>
</feature>
<protein>
    <recommendedName>
        <fullName evidence="7">Pseudoazurin</fullName>
    </recommendedName>
</protein>
<feature type="signal peptide" evidence="9">
    <location>
        <begin position="1"/>
        <end position="18"/>
    </location>
</feature>
<dbReference type="PRINTS" id="PR00156">
    <property type="entry name" value="COPPERBLUE"/>
</dbReference>
<dbReference type="InterPro" id="IPR012745">
    <property type="entry name" value="Pseudoazurin"/>
</dbReference>
<evidence type="ECO:0000256" key="4">
    <source>
        <dbReference type="ARBA" id="ARBA00022764"/>
    </source>
</evidence>
<keyword evidence="12" id="KW-1185">Reference proteome</keyword>
<evidence type="ECO:0000313" key="11">
    <source>
        <dbReference type="EMBL" id="RVV98275.1"/>
    </source>
</evidence>
<evidence type="ECO:0000256" key="7">
    <source>
        <dbReference type="NCBIfam" id="TIGR02375"/>
    </source>
</evidence>
<dbReference type="EMBL" id="RQXX01000002">
    <property type="protein sequence ID" value="RVV98275.1"/>
    <property type="molecule type" value="Genomic_DNA"/>
</dbReference>
<dbReference type="GO" id="GO:0042597">
    <property type="term" value="C:periplasmic space"/>
    <property type="evidence" value="ECO:0007669"/>
    <property type="project" value="UniProtKB-SubCell"/>
</dbReference>
<evidence type="ECO:0000256" key="3">
    <source>
        <dbReference type="ARBA" id="ARBA00022723"/>
    </source>
</evidence>
<evidence type="ECO:0000256" key="8">
    <source>
        <dbReference type="PIRSR" id="PIRSR602386-1"/>
    </source>
</evidence>
<dbReference type="SUPFAM" id="SSF49503">
    <property type="entry name" value="Cupredoxins"/>
    <property type="match status" value="1"/>
</dbReference>
<comment type="subcellular location">
    <subcellularLocation>
        <location evidence="1">Periplasm</location>
    </subcellularLocation>
</comment>
<evidence type="ECO:0000256" key="2">
    <source>
        <dbReference type="ARBA" id="ARBA00022448"/>
    </source>
</evidence>
<accession>A0A438AI25</accession>
<dbReference type="InterPro" id="IPR000923">
    <property type="entry name" value="BlueCu_1"/>
</dbReference>
<evidence type="ECO:0000256" key="5">
    <source>
        <dbReference type="ARBA" id="ARBA00022982"/>
    </source>
</evidence>
<evidence type="ECO:0000256" key="1">
    <source>
        <dbReference type="ARBA" id="ARBA00004418"/>
    </source>
</evidence>
<keyword evidence="6 8" id="KW-0186">Copper</keyword>
<evidence type="ECO:0000259" key="10">
    <source>
        <dbReference type="Pfam" id="PF00127"/>
    </source>
</evidence>
<dbReference type="InterPro" id="IPR002386">
    <property type="entry name" value="Amicyanin/Pseudoazurin"/>
</dbReference>
<feature type="binding site" evidence="8">
    <location>
        <position position="102"/>
    </location>
    <ligand>
        <name>Cu cation</name>
        <dbReference type="ChEBI" id="CHEBI:23378"/>
    </ligand>
</feature>
<keyword evidence="3 8" id="KW-0479">Metal-binding</keyword>
<gene>
    <name evidence="11" type="ORF">EKE94_04915</name>
</gene>
<reference evidence="11 12" key="1">
    <citation type="submission" date="2018-11" db="EMBL/GenBank/DDBJ databases">
        <title>Mesobaculum littorinae gen. nov., sp. nov., isolated from Littorina scabra that represents a novel genus of the order Rhodobacteraceae.</title>
        <authorList>
            <person name="Li F."/>
        </authorList>
    </citation>
    <scope>NUCLEOTIDE SEQUENCE [LARGE SCALE GENOMIC DNA]</scope>
    <source>
        <strain evidence="11 12">M0103</strain>
    </source>
</reference>
<dbReference type="AlphaFoldDB" id="A0A438AI25"/>
<dbReference type="InterPro" id="IPR008972">
    <property type="entry name" value="Cupredoxin"/>
</dbReference>
<dbReference type="Gene3D" id="2.60.40.420">
    <property type="entry name" value="Cupredoxins - blue copper proteins"/>
    <property type="match status" value="1"/>
</dbReference>
<dbReference type="RefSeq" id="WP_127905508.1">
    <property type="nucleotide sequence ID" value="NZ_RQXX01000002.1"/>
</dbReference>
<dbReference type="InterPro" id="IPR001235">
    <property type="entry name" value="Copper_blue_Plastocyanin"/>
</dbReference>
<sequence length="146" mass="15671">MFGKAMMAAALAMTAAMAAPMASAETIEVEMLNRGEDGVMVFEPAFVKAAPGDVIRFLPTDKGHNVESIKGMLPEGAEAFKSKMNDTFELTVEAEGIYGIKCTPHYAMGMVGLIEVGEPVNLDDAQGVDHRGKAKTRMEALFEQVE</sequence>
<feature type="binding site" evidence="8">
    <location>
        <position position="105"/>
    </location>
    <ligand>
        <name>Cu cation</name>
        <dbReference type="ChEBI" id="CHEBI:23378"/>
    </ligand>
</feature>
<dbReference type="Pfam" id="PF00127">
    <property type="entry name" value="Copper-bind"/>
    <property type="match status" value="1"/>
</dbReference>
<keyword evidence="5" id="KW-0249">Electron transport</keyword>
<dbReference type="OrthoDB" id="7510199at2"/>
<evidence type="ECO:0000256" key="6">
    <source>
        <dbReference type="ARBA" id="ARBA00023008"/>
    </source>
</evidence>
<evidence type="ECO:0000256" key="9">
    <source>
        <dbReference type="SAM" id="SignalP"/>
    </source>
</evidence>
<name>A0A438AI25_9RHOB</name>
<feature type="domain" description="Blue (type 1) copper" evidence="10">
    <location>
        <begin position="30"/>
        <end position="116"/>
    </location>
</feature>
<dbReference type="GO" id="GO:0005507">
    <property type="term" value="F:copper ion binding"/>
    <property type="evidence" value="ECO:0007669"/>
    <property type="project" value="UniProtKB-UniRule"/>
</dbReference>
<evidence type="ECO:0000313" key="12">
    <source>
        <dbReference type="Proteomes" id="UP000285908"/>
    </source>
</evidence>
<dbReference type="PRINTS" id="PR00155">
    <property type="entry name" value="AMICYANIN"/>
</dbReference>
<dbReference type="NCBIfam" id="TIGR02375">
    <property type="entry name" value="pseudoazurin"/>
    <property type="match status" value="1"/>
</dbReference>
<keyword evidence="4" id="KW-0574">Periplasm</keyword>
<comment type="cofactor">
    <cofactor evidence="8">
        <name>Cu cation</name>
        <dbReference type="ChEBI" id="CHEBI:23378"/>
    </cofactor>
    <text evidence="8">Binds 1 copper ion per subunit.</text>
</comment>
<keyword evidence="9" id="KW-0732">Signal</keyword>
<dbReference type="GO" id="GO:0009055">
    <property type="term" value="F:electron transfer activity"/>
    <property type="evidence" value="ECO:0007669"/>
    <property type="project" value="InterPro"/>
</dbReference>
<proteinExistence type="predicted"/>
<organism evidence="11 12">
    <name type="scientific">Mesobaculum littorinae</name>
    <dbReference type="NCBI Taxonomy" id="2486419"/>
    <lineage>
        <taxon>Bacteria</taxon>
        <taxon>Pseudomonadati</taxon>
        <taxon>Pseudomonadota</taxon>
        <taxon>Alphaproteobacteria</taxon>
        <taxon>Rhodobacterales</taxon>
        <taxon>Roseobacteraceae</taxon>
        <taxon>Mesobaculum</taxon>
    </lineage>
</organism>
<dbReference type="CDD" id="cd04218">
    <property type="entry name" value="Pseudoazurin"/>
    <property type="match status" value="1"/>
</dbReference>